<evidence type="ECO:0000313" key="7">
    <source>
        <dbReference type="Proteomes" id="UP000763641"/>
    </source>
</evidence>
<gene>
    <name evidence="6" type="ORF">ILT43_01685</name>
</gene>
<keyword evidence="7" id="KW-1185">Reference proteome</keyword>
<dbReference type="InterPro" id="IPR007430">
    <property type="entry name" value="VirB8"/>
</dbReference>
<comment type="subcellular location">
    <subcellularLocation>
        <location evidence="1">Membrane</location>
        <topology evidence="1">Single-pass membrane protein</topology>
    </subcellularLocation>
</comment>
<keyword evidence="4" id="KW-0472">Membrane</keyword>
<evidence type="ECO:0000256" key="1">
    <source>
        <dbReference type="ARBA" id="ARBA00004167"/>
    </source>
</evidence>
<dbReference type="Proteomes" id="UP000763641">
    <property type="component" value="Unassembled WGS sequence"/>
</dbReference>
<reference evidence="6 7" key="1">
    <citation type="submission" date="2020-12" db="EMBL/GenBank/DDBJ databases">
        <title>Sphingomonas sp.</title>
        <authorList>
            <person name="Kim M.K."/>
        </authorList>
    </citation>
    <scope>NUCLEOTIDE SEQUENCE [LARGE SCALE GENOMIC DNA]</scope>
    <source>
        <strain evidence="6 7">BT552</strain>
    </source>
</reference>
<keyword evidence="3" id="KW-1133">Transmembrane helix</keyword>
<dbReference type="Gene3D" id="3.10.450.230">
    <property type="entry name" value="VirB8 protein"/>
    <property type="match status" value="1"/>
</dbReference>
<dbReference type="Pfam" id="PF04335">
    <property type="entry name" value="VirB8"/>
    <property type="match status" value="1"/>
</dbReference>
<name>A0ABS2D2B3_9SPHN</name>
<protein>
    <submittedName>
        <fullName evidence="6">Type IV secretion system protein</fullName>
    </submittedName>
</protein>
<accession>A0ABS2D2B3</accession>
<sequence>MIAGLEALALAMLLPLKHTETVAMLVDRTTGYTQVIDPAAPRRVRADRALLNSLLAQYVAAREGFDRATTNDAYRRVALWSFGPARASYLRATDSRNTDVVAARPGPGQIVDIRIKSVSLLSPRNALVRFEATTRGRDGIGTGSRSWISVIGFRFAEGAMAVEDQYLNPLGFQVTSYRRDAEAPELPAQGDVM</sequence>
<dbReference type="EMBL" id="JAFEMC010000001">
    <property type="protein sequence ID" value="MBM6575067.1"/>
    <property type="molecule type" value="Genomic_DNA"/>
</dbReference>
<feature type="domain" description="Bacterial virulence protein VirB8" evidence="5">
    <location>
        <begin position="2"/>
        <end position="182"/>
    </location>
</feature>
<dbReference type="SUPFAM" id="SSF54427">
    <property type="entry name" value="NTF2-like"/>
    <property type="match status" value="1"/>
</dbReference>
<evidence type="ECO:0000256" key="2">
    <source>
        <dbReference type="ARBA" id="ARBA00022692"/>
    </source>
</evidence>
<organism evidence="6 7">
    <name type="scientific">Sphingomonas longa</name>
    <dbReference type="NCBI Taxonomy" id="2778730"/>
    <lineage>
        <taxon>Bacteria</taxon>
        <taxon>Pseudomonadati</taxon>
        <taxon>Pseudomonadota</taxon>
        <taxon>Alphaproteobacteria</taxon>
        <taxon>Sphingomonadales</taxon>
        <taxon>Sphingomonadaceae</taxon>
        <taxon>Sphingomonas</taxon>
    </lineage>
</organism>
<keyword evidence="2" id="KW-0812">Transmembrane</keyword>
<evidence type="ECO:0000259" key="5">
    <source>
        <dbReference type="Pfam" id="PF04335"/>
    </source>
</evidence>
<dbReference type="CDD" id="cd16424">
    <property type="entry name" value="VirB8"/>
    <property type="match status" value="1"/>
</dbReference>
<evidence type="ECO:0000256" key="3">
    <source>
        <dbReference type="ARBA" id="ARBA00022989"/>
    </source>
</evidence>
<evidence type="ECO:0000256" key="4">
    <source>
        <dbReference type="ARBA" id="ARBA00023136"/>
    </source>
</evidence>
<dbReference type="InterPro" id="IPR032710">
    <property type="entry name" value="NTF2-like_dom_sf"/>
</dbReference>
<comment type="caution">
    <text evidence="6">The sequence shown here is derived from an EMBL/GenBank/DDBJ whole genome shotgun (WGS) entry which is preliminary data.</text>
</comment>
<evidence type="ECO:0000313" key="6">
    <source>
        <dbReference type="EMBL" id="MBM6575067.1"/>
    </source>
</evidence>
<proteinExistence type="predicted"/>